<evidence type="ECO:0000259" key="7">
    <source>
        <dbReference type="Pfam" id="PF03151"/>
    </source>
</evidence>
<feature type="transmembrane region" description="Helical" evidence="6">
    <location>
        <begin position="257"/>
        <end position="277"/>
    </location>
</feature>
<feature type="transmembrane region" description="Helical" evidence="6">
    <location>
        <begin position="284"/>
        <end position="304"/>
    </location>
</feature>
<evidence type="ECO:0000256" key="3">
    <source>
        <dbReference type="ARBA" id="ARBA00022989"/>
    </source>
</evidence>
<feature type="compositionally biased region" description="Basic and acidic residues" evidence="5">
    <location>
        <begin position="1"/>
        <end position="22"/>
    </location>
</feature>
<feature type="transmembrane region" description="Helical" evidence="6">
    <location>
        <begin position="187"/>
        <end position="207"/>
    </location>
</feature>
<feature type="transmembrane region" description="Helical" evidence="6">
    <location>
        <begin position="163"/>
        <end position="181"/>
    </location>
</feature>
<evidence type="ECO:0000256" key="5">
    <source>
        <dbReference type="SAM" id="MobiDB-lite"/>
    </source>
</evidence>
<comment type="subcellular location">
    <subcellularLocation>
        <location evidence="1">Membrane</location>
        <topology evidence="1">Multi-pass membrane protein</topology>
    </subcellularLocation>
</comment>
<organism evidence="8">
    <name type="scientific">Hanusia phi</name>
    <dbReference type="NCBI Taxonomy" id="3032"/>
    <lineage>
        <taxon>Eukaryota</taxon>
        <taxon>Cryptophyceae</taxon>
        <taxon>Pyrenomonadales</taxon>
        <taxon>Geminigeraceae</taxon>
        <taxon>Hanusia</taxon>
    </lineage>
</organism>
<evidence type="ECO:0000256" key="4">
    <source>
        <dbReference type="ARBA" id="ARBA00023136"/>
    </source>
</evidence>
<feature type="region of interest" description="Disordered" evidence="5">
    <location>
        <begin position="1"/>
        <end position="29"/>
    </location>
</feature>
<evidence type="ECO:0000256" key="2">
    <source>
        <dbReference type="ARBA" id="ARBA00022692"/>
    </source>
</evidence>
<keyword evidence="2 6" id="KW-0812">Transmembrane</keyword>
<keyword evidence="4 6" id="KW-0472">Membrane</keyword>
<name>A0A7S0ENR0_9CRYP</name>
<evidence type="ECO:0000256" key="1">
    <source>
        <dbReference type="ARBA" id="ARBA00004141"/>
    </source>
</evidence>
<feature type="transmembrane region" description="Helical" evidence="6">
    <location>
        <begin position="103"/>
        <end position="121"/>
    </location>
</feature>
<feature type="transmembrane region" description="Helical" evidence="6">
    <location>
        <begin position="310"/>
        <end position="328"/>
    </location>
</feature>
<feature type="transmembrane region" description="Helical" evidence="6">
    <location>
        <begin position="73"/>
        <end position="91"/>
    </location>
</feature>
<proteinExistence type="predicted"/>
<accession>A0A7S0ENR0</accession>
<sequence length="343" mass="38433">MANRRNETKANGKARVKQEGKQEGNNQEMRTEEHLMQWNKIIPAMCYALSSIYMTLAQKYVVINASEVKALFLFYQNAAALLMFLPTSLGLLRRFHIAPYTFWDSRAAFSVLPLGITYSIMLYSSNWALSLLTVPMVSVLKNIGPVVITLFEAWMESKPVSAGVLLSLLMLVSGGLVAAYNDLMFDKWGYLLMFFNVLTNVVHVNLTKRMQRLSIKKEVVLHYQSIFMCLFLLPELMNQDLNVIVHGLRGQPLMVQLAFFSTGVNGIVIALCTMWCIEATSGSTYSMVGALNKIPSSILGIFIFRNPVSALNLVGVGIGLIGGVVFSLDKQISARLKRWRKRN</sequence>
<feature type="domain" description="Sugar phosphate transporter" evidence="7">
    <location>
        <begin position="97"/>
        <end position="327"/>
    </location>
</feature>
<dbReference type="EMBL" id="HBEO01020596">
    <property type="protein sequence ID" value="CAD8490508.1"/>
    <property type="molecule type" value="Transcribed_RNA"/>
</dbReference>
<dbReference type="GO" id="GO:0016020">
    <property type="term" value="C:membrane"/>
    <property type="evidence" value="ECO:0007669"/>
    <property type="project" value="UniProtKB-SubCell"/>
</dbReference>
<dbReference type="Pfam" id="PF03151">
    <property type="entry name" value="TPT"/>
    <property type="match status" value="1"/>
</dbReference>
<feature type="transmembrane region" description="Helical" evidence="6">
    <location>
        <begin position="41"/>
        <end position="61"/>
    </location>
</feature>
<dbReference type="AlphaFoldDB" id="A0A7S0ENR0"/>
<dbReference type="InterPro" id="IPR004853">
    <property type="entry name" value="Sugar_P_trans_dom"/>
</dbReference>
<dbReference type="InterPro" id="IPR050186">
    <property type="entry name" value="TPT_transporter"/>
</dbReference>
<reference evidence="8" key="1">
    <citation type="submission" date="2021-01" db="EMBL/GenBank/DDBJ databases">
        <authorList>
            <person name="Corre E."/>
            <person name="Pelletier E."/>
            <person name="Niang G."/>
            <person name="Scheremetjew M."/>
            <person name="Finn R."/>
            <person name="Kale V."/>
            <person name="Holt S."/>
            <person name="Cochrane G."/>
            <person name="Meng A."/>
            <person name="Brown T."/>
            <person name="Cohen L."/>
        </authorList>
    </citation>
    <scope>NUCLEOTIDE SEQUENCE</scope>
    <source>
        <strain evidence="8">CCMP325</strain>
    </source>
</reference>
<dbReference type="SUPFAM" id="SSF103481">
    <property type="entry name" value="Multidrug resistance efflux transporter EmrE"/>
    <property type="match status" value="1"/>
</dbReference>
<keyword evidence="3 6" id="KW-1133">Transmembrane helix</keyword>
<dbReference type="PANTHER" id="PTHR11132">
    <property type="entry name" value="SOLUTE CARRIER FAMILY 35"/>
    <property type="match status" value="1"/>
</dbReference>
<protein>
    <recommendedName>
        <fullName evidence="7">Sugar phosphate transporter domain-containing protein</fullName>
    </recommendedName>
</protein>
<gene>
    <name evidence="8" type="ORF">HPHI1048_LOCUS13943</name>
</gene>
<evidence type="ECO:0000256" key="6">
    <source>
        <dbReference type="SAM" id="Phobius"/>
    </source>
</evidence>
<feature type="transmembrane region" description="Helical" evidence="6">
    <location>
        <begin position="219"/>
        <end position="237"/>
    </location>
</feature>
<evidence type="ECO:0000313" key="8">
    <source>
        <dbReference type="EMBL" id="CAD8490508.1"/>
    </source>
</evidence>
<dbReference type="InterPro" id="IPR037185">
    <property type="entry name" value="EmrE-like"/>
</dbReference>